<dbReference type="RefSeq" id="WP_342805380.1">
    <property type="nucleotide sequence ID" value="NZ_JAOPJZ010000001.1"/>
</dbReference>
<evidence type="ECO:0000259" key="2">
    <source>
        <dbReference type="Pfam" id="PF07883"/>
    </source>
</evidence>
<sequence length="200" mass="21306">MTDDTGFIDGISRRTALQASAAGLGAVGLSGAVTAQEDENDDGDTDNDDEDDTDVDEPDGFEVEVVGEHATFPNEVGTTFALMFADEDDDDDGGTMGSHHTLDDESTLVVADVTWEPGGTSGWHRHPGSALVNIVEGELEVTWERDCLTRTYAAGEGFFDPGEVHIADNVSEANEVQAWVIFLGVPDGEPATEWVEPVDC</sequence>
<evidence type="ECO:0000313" key="4">
    <source>
        <dbReference type="Proteomes" id="UP001321047"/>
    </source>
</evidence>
<dbReference type="Pfam" id="PF07883">
    <property type="entry name" value="Cupin_2"/>
    <property type="match status" value="1"/>
</dbReference>
<dbReference type="PROSITE" id="PS51318">
    <property type="entry name" value="TAT"/>
    <property type="match status" value="1"/>
</dbReference>
<reference evidence="3 4" key="1">
    <citation type="submission" date="2022-09" db="EMBL/GenBank/DDBJ databases">
        <title>Enrichment on poylsaccharides allowed isolation of novel metabolic and taxonomic groups of Haloarchaea.</title>
        <authorList>
            <person name="Sorokin D.Y."/>
            <person name="Elcheninov A.G."/>
            <person name="Khizhniak T.V."/>
            <person name="Kolganova T.V."/>
            <person name="Kublanov I.V."/>
        </authorList>
    </citation>
    <scope>NUCLEOTIDE SEQUENCE [LARGE SCALE GENOMIC DNA]</scope>
    <source>
        <strain evidence="3 4">AArc-curdl1</strain>
    </source>
</reference>
<dbReference type="PANTHER" id="PTHR38599">
    <property type="entry name" value="CUPIN DOMAIN PROTEIN (AFU_ORTHOLOGUE AFUA_3G13620)"/>
    <property type="match status" value="1"/>
</dbReference>
<feature type="domain" description="Cupin type-2" evidence="2">
    <location>
        <begin position="113"/>
        <end position="177"/>
    </location>
</feature>
<keyword evidence="4" id="KW-1185">Reference proteome</keyword>
<feature type="compositionally biased region" description="Acidic residues" evidence="1">
    <location>
        <begin position="36"/>
        <end position="58"/>
    </location>
</feature>
<dbReference type="Gene3D" id="2.60.120.10">
    <property type="entry name" value="Jelly Rolls"/>
    <property type="match status" value="1"/>
</dbReference>
<dbReference type="Proteomes" id="UP001321047">
    <property type="component" value="Unassembled WGS sequence"/>
</dbReference>
<evidence type="ECO:0000313" key="3">
    <source>
        <dbReference type="EMBL" id="MCU4750518.1"/>
    </source>
</evidence>
<dbReference type="InterPro" id="IPR006311">
    <property type="entry name" value="TAT_signal"/>
</dbReference>
<name>A0AAP2Z5J5_9EURY</name>
<dbReference type="PANTHER" id="PTHR38599:SF1">
    <property type="entry name" value="CUPIN DOMAIN PROTEIN (AFU_ORTHOLOGUE AFUA_3G13620)"/>
    <property type="match status" value="1"/>
</dbReference>
<dbReference type="SUPFAM" id="SSF51182">
    <property type="entry name" value="RmlC-like cupins"/>
    <property type="match status" value="1"/>
</dbReference>
<gene>
    <name evidence="3" type="ORF">OB919_00745</name>
</gene>
<comment type="caution">
    <text evidence="3">The sequence shown here is derived from an EMBL/GenBank/DDBJ whole genome shotgun (WGS) entry which is preliminary data.</text>
</comment>
<dbReference type="AlphaFoldDB" id="A0AAP2Z5J5"/>
<dbReference type="EMBL" id="JAOPJZ010000001">
    <property type="protein sequence ID" value="MCU4750518.1"/>
    <property type="molecule type" value="Genomic_DNA"/>
</dbReference>
<feature type="region of interest" description="Disordered" evidence="1">
    <location>
        <begin position="30"/>
        <end position="58"/>
    </location>
</feature>
<dbReference type="InterPro" id="IPR014710">
    <property type="entry name" value="RmlC-like_jellyroll"/>
</dbReference>
<dbReference type="InterPro" id="IPR013096">
    <property type="entry name" value="Cupin_2"/>
</dbReference>
<evidence type="ECO:0000256" key="1">
    <source>
        <dbReference type="SAM" id="MobiDB-lite"/>
    </source>
</evidence>
<organism evidence="3 4">
    <name type="scientific">Natronosalvus hydrolyticus</name>
    <dbReference type="NCBI Taxonomy" id="2979988"/>
    <lineage>
        <taxon>Archaea</taxon>
        <taxon>Methanobacteriati</taxon>
        <taxon>Methanobacteriota</taxon>
        <taxon>Stenosarchaea group</taxon>
        <taxon>Halobacteria</taxon>
        <taxon>Halobacteriales</taxon>
        <taxon>Natrialbaceae</taxon>
        <taxon>Natronosalvus</taxon>
    </lineage>
</organism>
<accession>A0AAP2Z5J5</accession>
<proteinExistence type="predicted"/>
<protein>
    <submittedName>
        <fullName evidence="3">Cupin domain-containing protein</fullName>
    </submittedName>
</protein>
<dbReference type="InterPro" id="IPR011051">
    <property type="entry name" value="RmlC_Cupin_sf"/>
</dbReference>